<protein>
    <recommendedName>
        <fullName evidence="12">Anthranilate phosphoribosyltransferase</fullName>
        <ecNumber evidence="12">2.4.2.18</ecNumber>
    </recommendedName>
</protein>
<evidence type="ECO:0000259" key="13">
    <source>
        <dbReference type="Pfam" id="PF00591"/>
    </source>
</evidence>
<dbReference type="EMBL" id="LT629787">
    <property type="protein sequence ID" value="SDT87556.1"/>
    <property type="molecule type" value="Genomic_DNA"/>
</dbReference>
<keyword evidence="3 12" id="KW-0028">Amino-acid biosynthesis</keyword>
<dbReference type="InterPro" id="IPR035902">
    <property type="entry name" value="Nuc_phospho_transferase"/>
</dbReference>
<feature type="binding site" evidence="12">
    <location>
        <position position="112"/>
    </location>
    <ligand>
        <name>anthranilate</name>
        <dbReference type="ChEBI" id="CHEBI:16567"/>
        <label>1</label>
    </ligand>
</feature>
<dbReference type="Pfam" id="PF00591">
    <property type="entry name" value="Glycos_transf_3"/>
    <property type="match status" value="1"/>
</dbReference>
<dbReference type="SUPFAM" id="SSF52418">
    <property type="entry name" value="Nucleoside phosphorylase/phosphoribosyltransferase catalytic domain"/>
    <property type="match status" value="1"/>
</dbReference>
<feature type="binding site" evidence="12">
    <location>
        <position position="81"/>
    </location>
    <ligand>
        <name>5-phospho-alpha-D-ribose 1-diphosphate</name>
        <dbReference type="ChEBI" id="CHEBI:58017"/>
    </ligand>
</feature>
<dbReference type="InterPro" id="IPR005940">
    <property type="entry name" value="Anthranilate_Pribosyl_Tfrase"/>
</dbReference>
<dbReference type="HAMAP" id="MF_00211">
    <property type="entry name" value="TrpD"/>
    <property type="match status" value="1"/>
</dbReference>
<dbReference type="EC" id="2.4.2.18" evidence="12"/>
<evidence type="ECO:0000256" key="7">
    <source>
        <dbReference type="ARBA" id="ARBA00022822"/>
    </source>
</evidence>
<accession>A0A1H2DXH0</accession>
<evidence type="ECO:0000256" key="8">
    <source>
        <dbReference type="ARBA" id="ARBA00022842"/>
    </source>
</evidence>
<evidence type="ECO:0000256" key="9">
    <source>
        <dbReference type="ARBA" id="ARBA00023141"/>
    </source>
</evidence>
<evidence type="ECO:0000256" key="2">
    <source>
        <dbReference type="ARBA" id="ARBA00011738"/>
    </source>
</evidence>
<organism evidence="15 16">
    <name type="scientific">Halopseudomonas salegens</name>
    <dbReference type="NCBI Taxonomy" id="1434072"/>
    <lineage>
        <taxon>Bacteria</taxon>
        <taxon>Pseudomonadati</taxon>
        <taxon>Pseudomonadota</taxon>
        <taxon>Gammaproteobacteria</taxon>
        <taxon>Pseudomonadales</taxon>
        <taxon>Pseudomonadaceae</taxon>
        <taxon>Halopseudomonas</taxon>
    </lineage>
</organism>
<evidence type="ECO:0000256" key="5">
    <source>
        <dbReference type="ARBA" id="ARBA00022679"/>
    </source>
</evidence>
<name>A0A1H2DXH0_9GAMM</name>
<keyword evidence="6 12" id="KW-0479">Metal-binding</keyword>
<dbReference type="GO" id="GO:0000162">
    <property type="term" value="P:L-tryptophan biosynthetic process"/>
    <property type="evidence" value="ECO:0007669"/>
    <property type="project" value="UniProtKB-UniRule"/>
</dbReference>
<dbReference type="AlphaFoldDB" id="A0A1H2DXH0"/>
<dbReference type="InterPro" id="IPR036320">
    <property type="entry name" value="Glycosyl_Trfase_fam3_N_dom_sf"/>
</dbReference>
<keyword evidence="9 12" id="KW-0057">Aromatic amino acid biosynthesis</keyword>
<reference evidence="16" key="1">
    <citation type="submission" date="2016-10" db="EMBL/GenBank/DDBJ databases">
        <authorList>
            <person name="Varghese N."/>
            <person name="Submissions S."/>
        </authorList>
    </citation>
    <scope>NUCLEOTIDE SEQUENCE [LARGE SCALE GENOMIC DNA]</scope>
    <source>
        <strain evidence="16">CECT 8338</strain>
    </source>
</reference>
<comment type="catalytic activity">
    <reaction evidence="10 12">
        <text>N-(5-phospho-beta-D-ribosyl)anthranilate + diphosphate = 5-phospho-alpha-D-ribose 1-diphosphate + anthranilate</text>
        <dbReference type="Rhea" id="RHEA:11768"/>
        <dbReference type="ChEBI" id="CHEBI:16567"/>
        <dbReference type="ChEBI" id="CHEBI:18277"/>
        <dbReference type="ChEBI" id="CHEBI:33019"/>
        <dbReference type="ChEBI" id="CHEBI:58017"/>
        <dbReference type="EC" id="2.4.2.18"/>
    </reaction>
</comment>
<feature type="binding site" evidence="12">
    <location>
        <position position="226"/>
    </location>
    <ligand>
        <name>Mg(2+)</name>
        <dbReference type="ChEBI" id="CHEBI:18420"/>
        <label>2</label>
    </ligand>
</feature>
<feature type="binding site" evidence="12">
    <location>
        <position position="121"/>
    </location>
    <ligand>
        <name>5-phospho-alpha-D-ribose 1-diphosphate</name>
        <dbReference type="ChEBI" id="CHEBI:58017"/>
    </ligand>
</feature>
<dbReference type="GO" id="GO:0000287">
    <property type="term" value="F:magnesium ion binding"/>
    <property type="evidence" value="ECO:0007669"/>
    <property type="project" value="UniProtKB-UniRule"/>
</dbReference>
<evidence type="ECO:0000313" key="16">
    <source>
        <dbReference type="Proteomes" id="UP000243924"/>
    </source>
</evidence>
<feature type="binding site" evidence="12">
    <location>
        <position position="93"/>
    </location>
    <ligand>
        <name>Mg(2+)</name>
        <dbReference type="ChEBI" id="CHEBI:18420"/>
        <label>1</label>
    </ligand>
</feature>
<dbReference type="RefSeq" id="WP_092383056.1">
    <property type="nucleotide sequence ID" value="NZ_LT629787.1"/>
</dbReference>
<evidence type="ECO:0000259" key="14">
    <source>
        <dbReference type="Pfam" id="PF02885"/>
    </source>
</evidence>
<evidence type="ECO:0000256" key="10">
    <source>
        <dbReference type="ARBA" id="ARBA00052328"/>
    </source>
</evidence>
<feature type="binding site" evidence="12">
    <location>
        <begin position="109"/>
        <end position="117"/>
    </location>
    <ligand>
        <name>5-phospho-alpha-D-ribose 1-diphosphate</name>
        <dbReference type="ChEBI" id="CHEBI:58017"/>
    </ligand>
</feature>
<proteinExistence type="inferred from homology"/>
<dbReference type="InterPro" id="IPR017459">
    <property type="entry name" value="Glycosyl_Trfase_fam3_N_dom"/>
</dbReference>
<sequence length="348" mass="36916">MDIKQALAKVVEHIDLSTEDMQDVMRQIMTGQCTDAQIGGFLVALRMKSESIDEITGAAQVMRELAATVEIKAERLVDTCGTGGDGANIFNVSTAAALVVAAAGGQVAKHGNRAVSGKSGSADLLEEAGVYLDLSPEQVARCVESVGVGFMFAPAHHGAMKYAIGPRRELGMRTIFNMLGPMTNPAGVRHQVLGVFSEQLCRPMAEVLKRLGSEHVLVVCAKDGLDEFSLASPSHVAELKNGEIREYQISPEDVGLKSQSLIGLSVENPQASLTLIRDALGKRESEAAEKAADMIILNAGAALYAMDQAATLKEGVDLASDALYSGLAREKLAELVAFTNVYREEAGQ</sequence>
<dbReference type="PANTHER" id="PTHR43285">
    <property type="entry name" value="ANTHRANILATE PHOSPHORIBOSYLTRANSFERASE"/>
    <property type="match status" value="1"/>
</dbReference>
<dbReference type="GO" id="GO:0005829">
    <property type="term" value="C:cytosol"/>
    <property type="evidence" value="ECO:0007669"/>
    <property type="project" value="TreeGrafter"/>
</dbReference>
<dbReference type="InterPro" id="IPR000312">
    <property type="entry name" value="Glycosyl_Trfase_fam3"/>
</dbReference>
<dbReference type="NCBIfam" id="TIGR01245">
    <property type="entry name" value="trpD"/>
    <property type="match status" value="1"/>
</dbReference>
<dbReference type="UniPathway" id="UPA00035">
    <property type="reaction ID" value="UER00041"/>
</dbReference>
<evidence type="ECO:0000256" key="6">
    <source>
        <dbReference type="ARBA" id="ARBA00022723"/>
    </source>
</evidence>
<comment type="caution">
    <text evidence="12">Lacks conserved residue(s) required for the propagation of feature annotation.</text>
</comment>
<dbReference type="Gene3D" id="1.20.970.10">
    <property type="entry name" value="Transferase, Pyrimidine Nucleoside Phosphorylase, Chain C"/>
    <property type="match status" value="1"/>
</dbReference>
<dbReference type="FunFam" id="1.20.970.10:FF:000006">
    <property type="entry name" value="Anthranilate phosphoribosyltransferase"/>
    <property type="match status" value="1"/>
</dbReference>
<feature type="binding site" evidence="12">
    <location>
        <begin position="91"/>
        <end position="94"/>
    </location>
    <ligand>
        <name>5-phospho-alpha-D-ribose 1-diphosphate</name>
        <dbReference type="ChEBI" id="CHEBI:58017"/>
    </ligand>
</feature>
<comment type="similarity">
    <text evidence="12">Belongs to the anthranilate phosphoribosyltransferase family.</text>
</comment>
<keyword evidence="4 12" id="KW-0328">Glycosyltransferase</keyword>
<dbReference type="Proteomes" id="UP000243924">
    <property type="component" value="Chromosome I"/>
</dbReference>
<feature type="binding site" evidence="12">
    <location>
        <position position="227"/>
    </location>
    <ligand>
        <name>Mg(2+)</name>
        <dbReference type="ChEBI" id="CHEBI:18420"/>
        <label>2</label>
    </ligand>
</feature>
<dbReference type="GO" id="GO:0004048">
    <property type="term" value="F:anthranilate phosphoribosyltransferase activity"/>
    <property type="evidence" value="ECO:0007669"/>
    <property type="project" value="UniProtKB-UniRule"/>
</dbReference>
<dbReference type="OrthoDB" id="9806430at2"/>
<feature type="binding site" evidence="12">
    <location>
        <position position="227"/>
    </location>
    <ligand>
        <name>Mg(2+)</name>
        <dbReference type="ChEBI" id="CHEBI:18420"/>
        <label>1</label>
    </ligand>
</feature>
<comment type="similarity">
    <text evidence="11">In the C-terminal section; belongs to the anthranilate phosphoribosyltransferase family.</text>
</comment>
<feature type="binding site" evidence="12">
    <location>
        <position position="167"/>
    </location>
    <ligand>
        <name>anthranilate</name>
        <dbReference type="ChEBI" id="CHEBI:16567"/>
        <label>2</label>
    </ligand>
</feature>
<keyword evidence="7 12" id="KW-0822">Tryptophan biosynthesis</keyword>
<keyword evidence="8 12" id="KW-0460">Magnesium</keyword>
<evidence type="ECO:0000256" key="11">
    <source>
        <dbReference type="ARBA" id="ARBA00061188"/>
    </source>
</evidence>
<comment type="pathway">
    <text evidence="1 12">Amino-acid biosynthesis; L-tryptophan biosynthesis; L-tryptophan from chorismate: step 2/5.</text>
</comment>
<dbReference type="SUPFAM" id="SSF47648">
    <property type="entry name" value="Nucleoside phosphorylase/phosphoribosyltransferase N-terminal domain"/>
    <property type="match status" value="1"/>
</dbReference>
<gene>
    <name evidence="12" type="primary">trpD</name>
    <name evidence="15" type="ORF">SAMN05216210_0075</name>
</gene>
<comment type="function">
    <text evidence="12">Catalyzes the transfer of the phosphoribosyl group of 5-phosphorylribose-1-pyrophosphate (PRPP) to anthranilate to yield N-(5'-phosphoribosyl)-anthranilate (PRA).</text>
</comment>
<keyword evidence="16" id="KW-1185">Reference proteome</keyword>
<evidence type="ECO:0000313" key="15">
    <source>
        <dbReference type="EMBL" id="SDT87556.1"/>
    </source>
</evidence>
<dbReference type="Gene3D" id="3.40.1030.10">
    <property type="entry name" value="Nucleoside phosphorylase/phosphoribosyltransferase catalytic domain"/>
    <property type="match status" value="1"/>
</dbReference>
<keyword evidence="5 12" id="KW-0808">Transferase</keyword>
<feature type="binding site" evidence="12">
    <location>
        <begin position="84"/>
        <end position="85"/>
    </location>
    <ligand>
        <name>5-phospho-alpha-D-ribose 1-diphosphate</name>
        <dbReference type="ChEBI" id="CHEBI:58017"/>
    </ligand>
</feature>
<evidence type="ECO:0000256" key="1">
    <source>
        <dbReference type="ARBA" id="ARBA00004907"/>
    </source>
</evidence>
<comment type="subunit">
    <text evidence="2 12">Homodimer.</text>
</comment>
<dbReference type="PANTHER" id="PTHR43285:SF2">
    <property type="entry name" value="ANTHRANILATE PHOSPHORIBOSYLTRANSFERASE"/>
    <property type="match status" value="1"/>
</dbReference>
<evidence type="ECO:0000256" key="4">
    <source>
        <dbReference type="ARBA" id="ARBA00022676"/>
    </source>
</evidence>
<feature type="binding site" evidence="12">
    <location>
        <position position="81"/>
    </location>
    <ligand>
        <name>anthranilate</name>
        <dbReference type="ChEBI" id="CHEBI:16567"/>
        <label>1</label>
    </ligand>
</feature>
<dbReference type="Pfam" id="PF02885">
    <property type="entry name" value="Glycos_trans_3N"/>
    <property type="match status" value="1"/>
</dbReference>
<feature type="domain" description="Glycosyl transferase family 3" evidence="13">
    <location>
        <begin position="75"/>
        <end position="328"/>
    </location>
</feature>
<comment type="cofactor">
    <cofactor evidence="12">
        <name>Mg(2+)</name>
        <dbReference type="ChEBI" id="CHEBI:18420"/>
    </cofactor>
    <text evidence="12">Binds 2 magnesium ions per monomer.</text>
</comment>
<dbReference type="FunFam" id="3.40.1030.10:FF:000002">
    <property type="entry name" value="Anthranilate phosphoribosyltransferase"/>
    <property type="match status" value="1"/>
</dbReference>
<evidence type="ECO:0000256" key="3">
    <source>
        <dbReference type="ARBA" id="ARBA00022605"/>
    </source>
</evidence>
<dbReference type="STRING" id="1434072.SAMN05216210_0075"/>
<evidence type="ECO:0000256" key="12">
    <source>
        <dbReference type="HAMAP-Rule" id="MF_00211"/>
    </source>
</evidence>
<feature type="domain" description="Glycosyl transferase family 3 N-terminal" evidence="14">
    <location>
        <begin position="4"/>
        <end position="66"/>
    </location>
</feature>